<dbReference type="InterPro" id="IPR002579">
    <property type="entry name" value="Met_Sox_Rdtase_MsrB_dom"/>
</dbReference>
<dbReference type="Gene3D" id="2.170.150.20">
    <property type="entry name" value="Peptide methionine sulfoxide reductase"/>
    <property type="match status" value="1"/>
</dbReference>
<dbReference type="RefSeq" id="WP_198880361.1">
    <property type="nucleotide sequence ID" value="NZ_JAEKJA010000001.1"/>
</dbReference>
<dbReference type="InterPro" id="IPR028427">
    <property type="entry name" value="Met_Sox_Rdtase_MsrB"/>
</dbReference>
<reference evidence="9" key="1">
    <citation type="submission" date="2020-12" db="EMBL/GenBank/DDBJ databases">
        <title>Bacterial taxonomy.</title>
        <authorList>
            <person name="Pan X."/>
        </authorList>
    </citation>
    <scope>NUCLEOTIDE SEQUENCE</scope>
    <source>
        <strain evidence="9">B2012</strain>
    </source>
</reference>
<dbReference type="PROSITE" id="PS51790">
    <property type="entry name" value="MSRB"/>
    <property type="match status" value="1"/>
</dbReference>
<feature type="active site" description="Nucleophile" evidence="6">
    <location>
        <position position="125"/>
    </location>
</feature>
<dbReference type="GO" id="GO:0008270">
    <property type="term" value="F:zinc ion binding"/>
    <property type="evidence" value="ECO:0007669"/>
    <property type="project" value="UniProtKB-UniRule"/>
</dbReference>
<dbReference type="EC" id="1.8.4.12" evidence="6"/>
<evidence type="ECO:0000256" key="6">
    <source>
        <dbReference type="HAMAP-Rule" id="MF_01400"/>
    </source>
</evidence>
<comment type="catalytic activity">
    <reaction evidence="5 6">
        <text>L-methionyl-[protein] + [thioredoxin]-disulfide + H2O = L-methionyl-(R)-S-oxide-[protein] + [thioredoxin]-dithiol</text>
        <dbReference type="Rhea" id="RHEA:24164"/>
        <dbReference type="Rhea" id="RHEA-COMP:10698"/>
        <dbReference type="Rhea" id="RHEA-COMP:10700"/>
        <dbReference type="Rhea" id="RHEA-COMP:12313"/>
        <dbReference type="Rhea" id="RHEA-COMP:12314"/>
        <dbReference type="ChEBI" id="CHEBI:15377"/>
        <dbReference type="ChEBI" id="CHEBI:16044"/>
        <dbReference type="ChEBI" id="CHEBI:29950"/>
        <dbReference type="ChEBI" id="CHEBI:45764"/>
        <dbReference type="ChEBI" id="CHEBI:50058"/>
        <dbReference type="EC" id="1.8.4.12"/>
    </reaction>
</comment>
<evidence type="ECO:0000256" key="1">
    <source>
        <dbReference type="ARBA" id="ARBA00007174"/>
    </source>
</evidence>
<keyword evidence="10" id="KW-1185">Reference proteome</keyword>
<dbReference type="PANTHER" id="PTHR10173">
    <property type="entry name" value="METHIONINE SULFOXIDE REDUCTASE"/>
    <property type="match status" value="1"/>
</dbReference>
<protein>
    <recommendedName>
        <fullName evidence="6">Peptide methionine sulfoxide reductase MsrB</fullName>
        <ecNumber evidence="6">1.8.4.12</ecNumber>
    </recommendedName>
    <alternativeName>
        <fullName evidence="6">Peptide-methionine (R)-S-oxide reductase</fullName>
    </alternativeName>
</protein>
<dbReference type="Proteomes" id="UP000609531">
    <property type="component" value="Unassembled WGS sequence"/>
</dbReference>
<dbReference type="GO" id="GO:0005737">
    <property type="term" value="C:cytoplasm"/>
    <property type="evidence" value="ECO:0007669"/>
    <property type="project" value="TreeGrafter"/>
</dbReference>
<dbReference type="GO" id="GO:0006979">
    <property type="term" value="P:response to oxidative stress"/>
    <property type="evidence" value="ECO:0007669"/>
    <property type="project" value="InterPro"/>
</dbReference>
<accession>A0A934IIS8</accession>
<dbReference type="FunFam" id="2.170.150.20:FF:000001">
    <property type="entry name" value="Peptide methionine sulfoxide reductase MsrB"/>
    <property type="match status" value="1"/>
</dbReference>
<comment type="caution">
    <text evidence="9">The sequence shown here is derived from an EMBL/GenBank/DDBJ whole genome shotgun (WGS) entry which is preliminary data.</text>
</comment>
<keyword evidence="2 6" id="KW-0479">Metal-binding</keyword>
<evidence type="ECO:0000259" key="8">
    <source>
        <dbReference type="PROSITE" id="PS51790"/>
    </source>
</evidence>
<dbReference type="SUPFAM" id="SSF51316">
    <property type="entry name" value="Mss4-like"/>
    <property type="match status" value="1"/>
</dbReference>
<proteinExistence type="inferred from homology"/>
<comment type="cofactor">
    <cofactor evidence="6">
        <name>Zn(2+)</name>
        <dbReference type="ChEBI" id="CHEBI:29105"/>
    </cofactor>
    <text evidence="6">Binds 1 zinc ion per subunit. The zinc ion is important for the structural integrity of the protein.</text>
</comment>
<evidence type="ECO:0000256" key="5">
    <source>
        <dbReference type="ARBA" id="ARBA00048488"/>
    </source>
</evidence>
<dbReference type="AlphaFoldDB" id="A0A934IIS8"/>
<dbReference type="HAMAP" id="MF_01400">
    <property type="entry name" value="MsrB"/>
    <property type="match status" value="1"/>
</dbReference>
<dbReference type="Pfam" id="PF01641">
    <property type="entry name" value="SelR"/>
    <property type="match status" value="1"/>
</dbReference>
<evidence type="ECO:0000256" key="7">
    <source>
        <dbReference type="SAM" id="MobiDB-lite"/>
    </source>
</evidence>
<dbReference type="NCBIfam" id="TIGR00357">
    <property type="entry name" value="peptide-methionine (R)-S-oxide reductase MsrB"/>
    <property type="match status" value="1"/>
</dbReference>
<evidence type="ECO:0000313" key="10">
    <source>
        <dbReference type="Proteomes" id="UP000609531"/>
    </source>
</evidence>
<organism evidence="9 10">
    <name type="scientific">Acuticoccus mangrovi</name>
    <dbReference type="NCBI Taxonomy" id="2796142"/>
    <lineage>
        <taxon>Bacteria</taxon>
        <taxon>Pseudomonadati</taxon>
        <taxon>Pseudomonadota</taxon>
        <taxon>Alphaproteobacteria</taxon>
        <taxon>Hyphomicrobiales</taxon>
        <taxon>Amorphaceae</taxon>
        <taxon>Acuticoccus</taxon>
    </lineage>
</organism>
<evidence type="ECO:0000256" key="2">
    <source>
        <dbReference type="ARBA" id="ARBA00022723"/>
    </source>
</evidence>
<comment type="similarity">
    <text evidence="1 6">Belongs to the MsrB Met sulfoxide reductase family.</text>
</comment>
<dbReference type="InterPro" id="IPR011057">
    <property type="entry name" value="Mss4-like_sf"/>
</dbReference>
<dbReference type="GO" id="GO:0033743">
    <property type="term" value="F:peptide-methionine (R)-S-oxide reductase activity"/>
    <property type="evidence" value="ECO:0007669"/>
    <property type="project" value="UniProtKB-UniRule"/>
</dbReference>
<evidence type="ECO:0000256" key="4">
    <source>
        <dbReference type="ARBA" id="ARBA00023002"/>
    </source>
</evidence>
<feature type="binding site" evidence="6">
    <location>
        <position position="56"/>
    </location>
    <ligand>
        <name>Zn(2+)</name>
        <dbReference type="ChEBI" id="CHEBI:29105"/>
    </ligand>
</feature>
<keyword evidence="3 6" id="KW-0862">Zinc</keyword>
<feature type="binding site" evidence="6">
    <location>
        <position position="102"/>
    </location>
    <ligand>
        <name>Zn(2+)</name>
        <dbReference type="ChEBI" id="CHEBI:29105"/>
    </ligand>
</feature>
<sequence>MATQDAPEKIQKSDQEWREQLTPEQYRVARKHGTERAFTSPLNKESRHGTFACVCCGQPLFRSEAKFDSGTGWPSFYQPIEDEAVTDHVDRSLFMRRVETRCARCDAHLGHVFPDGPAPTGLRYCMNGVALQFRPDDQ</sequence>
<name>A0A934IIS8_9HYPH</name>
<feature type="binding site" evidence="6">
    <location>
        <position position="53"/>
    </location>
    <ligand>
        <name>Zn(2+)</name>
        <dbReference type="ChEBI" id="CHEBI:29105"/>
    </ligand>
</feature>
<evidence type="ECO:0000256" key="3">
    <source>
        <dbReference type="ARBA" id="ARBA00022833"/>
    </source>
</evidence>
<dbReference type="GO" id="GO:0030091">
    <property type="term" value="P:protein repair"/>
    <property type="evidence" value="ECO:0007669"/>
    <property type="project" value="InterPro"/>
</dbReference>
<gene>
    <name evidence="6 9" type="primary">msrB</name>
    <name evidence="9" type="ORF">JCR33_02215</name>
</gene>
<dbReference type="EMBL" id="JAEKJA010000001">
    <property type="protein sequence ID" value="MBJ3774482.1"/>
    <property type="molecule type" value="Genomic_DNA"/>
</dbReference>
<feature type="domain" description="MsrB" evidence="8">
    <location>
        <begin position="14"/>
        <end position="136"/>
    </location>
</feature>
<keyword evidence="4 6" id="KW-0560">Oxidoreductase</keyword>
<evidence type="ECO:0000313" key="9">
    <source>
        <dbReference type="EMBL" id="MBJ3774482.1"/>
    </source>
</evidence>
<feature type="binding site" evidence="6">
    <location>
        <position position="105"/>
    </location>
    <ligand>
        <name>Zn(2+)</name>
        <dbReference type="ChEBI" id="CHEBI:29105"/>
    </ligand>
</feature>
<feature type="region of interest" description="Disordered" evidence="7">
    <location>
        <begin position="1"/>
        <end position="20"/>
    </location>
</feature>
<dbReference type="PANTHER" id="PTHR10173:SF57">
    <property type="entry name" value="PEPTIDE-METHIONINE (R)-S-OXIDE REDUCTASE"/>
    <property type="match status" value="1"/>
</dbReference>